<dbReference type="InterPro" id="IPR007337">
    <property type="entry name" value="RelB/DinJ"/>
</dbReference>
<dbReference type="InterPro" id="IPR013321">
    <property type="entry name" value="Arc_rbn_hlx_hlx"/>
</dbReference>
<organism evidence="3 4">
    <name type="scientific">Methylobacterium isbiliense</name>
    <dbReference type="NCBI Taxonomy" id="315478"/>
    <lineage>
        <taxon>Bacteria</taxon>
        <taxon>Pseudomonadati</taxon>
        <taxon>Pseudomonadota</taxon>
        <taxon>Alphaproteobacteria</taxon>
        <taxon>Hyphomicrobiales</taxon>
        <taxon>Methylobacteriaceae</taxon>
        <taxon>Methylobacterium</taxon>
    </lineage>
</organism>
<accession>A0ABQ4SC64</accession>
<reference evidence="3" key="1">
    <citation type="journal article" date="2021" name="Front. Microbiol.">
        <title>Comprehensive Comparative Genomics and Phenotyping of Methylobacterium Species.</title>
        <authorList>
            <person name="Alessa O."/>
            <person name="Ogura Y."/>
            <person name="Fujitani Y."/>
            <person name="Takami H."/>
            <person name="Hayashi T."/>
            <person name="Sahin N."/>
            <person name="Tani A."/>
        </authorList>
    </citation>
    <scope>NUCLEOTIDE SEQUENCE</scope>
    <source>
        <strain evidence="3">DSM 17168</strain>
    </source>
</reference>
<keyword evidence="2" id="KW-1277">Toxin-antitoxin system</keyword>
<proteinExistence type="inferred from homology"/>
<evidence type="ECO:0000256" key="1">
    <source>
        <dbReference type="ARBA" id="ARBA00010562"/>
    </source>
</evidence>
<name>A0ABQ4SC64_9HYPH</name>
<evidence type="ECO:0000313" key="3">
    <source>
        <dbReference type="EMBL" id="GJE00629.1"/>
    </source>
</evidence>
<evidence type="ECO:0000256" key="2">
    <source>
        <dbReference type="ARBA" id="ARBA00022649"/>
    </source>
</evidence>
<dbReference type="RefSeq" id="WP_373324685.1">
    <property type="nucleotide sequence ID" value="NZ_BPQQ01000029.1"/>
</dbReference>
<dbReference type="Pfam" id="PF04221">
    <property type="entry name" value="RelB"/>
    <property type="match status" value="1"/>
</dbReference>
<dbReference type="Proteomes" id="UP001055153">
    <property type="component" value="Unassembled WGS sequence"/>
</dbReference>
<protein>
    <recommendedName>
        <fullName evidence="5">Antitoxin DinJ</fullName>
    </recommendedName>
</protein>
<evidence type="ECO:0000313" key="4">
    <source>
        <dbReference type="Proteomes" id="UP001055153"/>
    </source>
</evidence>
<dbReference type="PANTHER" id="PTHR38781:SF1">
    <property type="entry name" value="ANTITOXIN DINJ-RELATED"/>
    <property type="match status" value="1"/>
</dbReference>
<gene>
    <name evidence="3" type="ORF">GMJLKIPL_2552</name>
</gene>
<sequence>MCRSIEPRLARRSEEVAKGVERLRPARIDETLKNDAASVLAEMGLTVSDVVRMTLTRIANEKALPFALKAPNAATRAAMQEARDVARTRRARLDTAEAVLDALDKESR</sequence>
<reference evidence="3" key="2">
    <citation type="submission" date="2021-08" db="EMBL/GenBank/DDBJ databases">
        <authorList>
            <person name="Tani A."/>
            <person name="Ola A."/>
            <person name="Ogura Y."/>
            <person name="Katsura K."/>
            <person name="Hayashi T."/>
        </authorList>
    </citation>
    <scope>NUCLEOTIDE SEQUENCE</scope>
    <source>
        <strain evidence="3">DSM 17168</strain>
    </source>
</reference>
<comment type="similarity">
    <text evidence="1">Belongs to the RelB/DinJ antitoxin family.</text>
</comment>
<comment type="caution">
    <text evidence="3">The sequence shown here is derived from an EMBL/GenBank/DDBJ whole genome shotgun (WGS) entry which is preliminary data.</text>
</comment>
<dbReference type="Gene3D" id="1.10.1220.10">
    <property type="entry name" value="Met repressor-like"/>
    <property type="match status" value="1"/>
</dbReference>
<evidence type="ECO:0008006" key="5">
    <source>
        <dbReference type="Google" id="ProtNLM"/>
    </source>
</evidence>
<dbReference type="PANTHER" id="PTHR38781">
    <property type="entry name" value="ANTITOXIN DINJ-RELATED"/>
    <property type="match status" value="1"/>
</dbReference>
<dbReference type="NCBIfam" id="TIGR02384">
    <property type="entry name" value="RelB_DinJ"/>
    <property type="match status" value="1"/>
</dbReference>
<dbReference type="EMBL" id="BPQQ01000029">
    <property type="protein sequence ID" value="GJE00629.1"/>
    <property type="molecule type" value="Genomic_DNA"/>
</dbReference>
<keyword evidence="4" id="KW-1185">Reference proteome</keyword>